<sequence>MSDITVRPYHEADRADVLAIFDGNLSDYFGAGDREWLIETLDAPDGPAFVVTIGGRAAAFGGYEVWEHYNKALLYWGMAAQAYHGCGLGRLLLFERLHHVARHARPVTRYVTVDTSPRVAPFFLRCGFEQTAVWPEGYRSGMTMHELRFDLAKVSAEQLASRRDDALAAVRARLSSAGEAGLTGS</sequence>
<evidence type="ECO:0000313" key="3">
    <source>
        <dbReference type="Proteomes" id="UP000536441"/>
    </source>
</evidence>
<evidence type="ECO:0000313" key="2">
    <source>
        <dbReference type="EMBL" id="NUU48214.1"/>
    </source>
</evidence>
<evidence type="ECO:0000259" key="1">
    <source>
        <dbReference type="PROSITE" id="PS51186"/>
    </source>
</evidence>
<keyword evidence="3" id="KW-1185">Reference proteome</keyword>
<dbReference type="RefSeq" id="WP_175312651.1">
    <property type="nucleotide sequence ID" value="NZ_CBCRYR010000019.1"/>
</dbReference>
<protein>
    <submittedName>
        <fullName evidence="2">GNAT family N-acetyltransferase</fullName>
    </submittedName>
</protein>
<comment type="caution">
    <text evidence="2">The sequence shown here is derived from an EMBL/GenBank/DDBJ whole genome shotgun (WGS) entry which is preliminary data.</text>
</comment>
<gene>
    <name evidence="2" type="ORF">HP438_14675</name>
</gene>
<dbReference type="AlphaFoldDB" id="A0A7Y6EG98"/>
<dbReference type="SUPFAM" id="SSF55729">
    <property type="entry name" value="Acyl-CoA N-acyltransferases (Nat)"/>
    <property type="match status" value="1"/>
</dbReference>
<reference evidence="2 3" key="1">
    <citation type="submission" date="2020-05" db="EMBL/GenBank/DDBJ databases">
        <title>Genome Sequencing of Type Strains.</title>
        <authorList>
            <person name="Lemaire J.F."/>
            <person name="Inderbitzin P."/>
            <person name="Gregorio O.A."/>
            <person name="Collins S.B."/>
            <person name="Wespe N."/>
            <person name="Knight-Connoni V."/>
        </authorList>
    </citation>
    <scope>NUCLEOTIDE SEQUENCE [LARGE SCALE GENOMIC DNA]</scope>
    <source>
        <strain evidence="2 3">DSM 100049</strain>
    </source>
</reference>
<feature type="domain" description="N-acetyltransferase" evidence="1">
    <location>
        <begin position="4"/>
        <end position="150"/>
    </location>
</feature>
<dbReference type="GO" id="GO:0016747">
    <property type="term" value="F:acyltransferase activity, transferring groups other than amino-acyl groups"/>
    <property type="evidence" value="ECO:0007669"/>
    <property type="project" value="InterPro"/>
</dbReference>
<dbReference type="Proteomes" id="UP000536441">
    <property type="component" value="Unassembled WGS sequence"/>
</dbReference>
<dbReference type="InterPro" id="IPR000182">
    <property type="entry name" value="GNAT_dom"/>
</dbReference>
<name>A0A7Y6EG98_9SPHN</name>
<dbReference type="Pfam" id="PF00583">
    <property type="entry name" value="Acetyltransf_1"/>
    <property type="match status" value="1"/>
</dbReference>
<accession>A0A7Y6EG98</accession>
<organism evidence="2 3">
    <name type="scientific">Sphingomonas zeae</name>
    <dbReference type="NCBI Taxonomy" id="1646122"/>
    <lineage>
        <taxon>Bacteria</taxon>
        <taxon>Pseudomonadati</taxon>
        <taxon>Pseudomonadota</taxon>
        <taxon>Alphaproteobacteria</taxon>
        <taxon>Sphingomonadales</taxon>
        <taxon>Sphingomonadaceae</taxon>
        <taxon>Sphingomonas</taxon>
    </lineage>
</organism>
<dbReference type="InterPro" id="IPR016181">
    <property type="entry name" value="Acyl_CoA_acyltransferase"/>
</dbReference>
<keyword evidence="2" id="KW-0808">Transferase</keyword>
<proteinExistence type="predicted"/>
<dbReference type="PROSITE" id="PS51186">
    <property type="entry name" value="GNAT"/>
    <property type="match status" value="1"/>
</dbReference>
<dbReference type="EMBL" id="JABMCH010000069">
    <property type="protein sequence ID" value="NUU48214.1"/>
    <property type="molecule type" value="Genomic_DNA"/>
</dbReference>
<dbReference type="Gene3D" id="3.40.630.30">
    <property type="match status" value="1"/>
</dbReference>